<feature type="binding site" evidence="5">
    <location>
        <position position="77"/>
    </location>
    <ligand>
        <name>Zn(2+)</name>
        <dbReference type="ChEBI" id="CHEBI:29105"/>
    </ligand>
</feature>
<keyword evidence="2 5" id="KW-0533">Nickel</keyword>
<reference evidence="6 7" key="1">
    <citation type="submission" date="2020-08" db="EMBL/GenBank/DDBJ databases">
        <title>Bridging the membrane lipid divide: bacteria of the FCB group superphylum have the potential to synthesize archaeal ether lipids.</title>
        <authorList>
            <person name="Villanueva L."/>
            <person name="Von Meijenfeldt F.A.B."/>
            <person name="Westbye A.B."/>
            <person name="Yadav S."/>
            <person name="Hopmans E.C."/>
            <person name="Dutilh B.E."/>
            <person name="Sinninghe Damste J.S."/>
        </authorList>
    </citation>
    <scope>NUCLEOTIDE SEQUENCE [LARGE SCALE GENOMIC DNA]</scope>
    <source>
        <strain evidence="6">NIOZ-UU82</strain>
    </source>
</reference>
<protein>
    <recommendedName>
        <fullName evidence="5">Hydrogenase maturation factor HypA</fullName>
    </recommendedName>
</protein>
<sequence length="116" mass="12790">MHEMGIAMEIIDIAISSIPDNVKNACVEKINLKVGKLAAIVPDSLRFCFDIVSKDTPLAGAKLNIEEIPVVARCKECDFKWTINTPVFKCKKCKSGLIDIVSGRELDIISIEVVEE</sequence>
<dbReference type="InterPro" id="IPR020538">
    <property type="entry name" value="Hydgase_Ni_incorp_HypA/HybF_CS"/>
</dbReference>
<dbReference type="PROSITE" id="PS01249">
    <property type="entry name" value="HYPA"/>
    <property type="match status" value="1"/>
</dbReference>
<evidence type="ECO:0000256" key="5">
    <source>
        <dbReference type="HAMAP-Rule" id="MF_00213"/>
    </source>
</evidence>
<dbReference type="GO" id="GO:0051604">
    <property type="term" value="P:protein maturation"/>
    <property type="evidence" value="ECO:0007669"/>
    <property type="project" value="InterPro"/>
</dbReference>
<comment type="similarity">
    <text evidence="1 5">Belongs to the HypA/HybF family.</text>
</comment>
<dbReference type="PANTHER" id="PTHR34535">
    <property type="entry name" value="HYDROGENASE MATURATION FACTOR HYPA"/>
    <property type="match status" value="1"/>
</dbReference>
<dbReference type="NCBIfam" id="TIGR00100">
    <property type="entry name" value="hypA"/>
    <property type="match status" value="1"/>
</dbReference>
<evidence type="ECO:0000313" key="7">
    <source>
        <dbReference type="Proteomes" id="UP000603545"/>
    </source>
</evidence>
<dbReference type="GO" id="GO:0016151">
    <property type="term" value="F:nickel cation binding"/>
    <property type="evidence" value="ECO:0007669"/>
    <property type="project" value="UniProtKB-UniRule"/>
</dbReference>
<feature type="binding site" evidence="5">
    <location>
        <position position="93"/>
    </location>
    <ligand>
        <name>Zn(2+)</name>
        <dbReference type="ChEBI" id="CHEBI:29105"/>
    </ligand>
</feature>
<evidence type="ECO:0000256" key="4">
    <source>
        <dbReference type="ARBA" id="ARBA00022833"/>
    </source>
</evidence>
<dbReference type="Gene3D" id="3.30.2320.80">
    <property type="match status" value="1"/>
</dbReference>
<evidence type="ECO:0000313" key="6">
    <source>
        <dbReference type="EMBL" id="MBC8199819.1"/>
    </source>
</evidence>
<keyword evidence="4 5" id="KW-0862">Zinc</keyword>
<dbReference type="InterPro" id="IPR000688">
    <property type="entry name" value="HypA/HybF"/>
</dbReference>
<accession>A0A8J6N5L6</accession>
<comment type="caution">
    <text evidence="6">The sequence shown here is derived from an EMBL/GenBank/DDBJ whole genome shotgun (WGS) entry which is preliminary data.</text>
</comment>
<dbReference type="Proteomes" id="UP000603545">
    <property type="component" value="Unassembled WGS sequence"/>
</dbReference>
<keyword evidence="3 5" id="KW-0479">Metal-binding</keyword>
<organism evidence="6 7">
    <name type="scientific">Candidatus Desulfaltia bathyphila</name>
    <dbReference type="NCBI Taxonomy" id="2841697"/>
    <lineage>
        <taxon>Bacteria</taxon>
        <taxon>Pseudomonadati</taxon>
        <taxon>Thermodesulfobacteriota</taxon>
        <taxon>Desulfobacteria</taxon>
        <taxon>Desulfobacterales</taxon>
        <taxon>Desulfobacterales incertae sedis</taxon>
        <taxon>Candidatus Desulfaltia</taxon>
    </lineage>
</organism>
<evidence type="ECO:0000256" key="1">
    <source>
        <dbReference type="ARBA" id="ARBA00010748"/>
    </source>
</evidence>
<evidence type="ECO:0000256" key="3">
    <source>
        <dbReference type="ARBA" id="ARBA00022723"/>
    </source>
</evidence>
<evidence type="ECO:0000256" key="2">
    <source>
        <dbReference type="ARBA" id="ARBA00022596"/>
    </source>
</evidence>
<dbReference type="Pfam" id="PF01155">
    <property type="entry name" value="HypA"/>
    <property type="match status" value="1"/>
</dbReference>
<dbReference type="GO" id="GO:0008270">
    <property type="term" value="F:zinc ion binding"/>
    <property type="evidence" value="ECO:0007669"/>
    <property type="project" value="UniProtKB-UniRule"/>
</dbReference>
<dbReference type="PIRSF" id="PIRSF004761">
    <property type="entry name" value="Hydrgn_mat_HypA"/>
    <property type="match status" value="1"/>
</dbReference>
<feature type="binding site" evidence="5">
    <location>
        <position position="90"/>
    </location>
    <ligand>
        <name>Zn(2+)</name>
        <dbReference type="ChEBI" id="CHEBI:29105"/>
    </ligand>
</feature>
<gene>
    <name evidence="5 6" type="primary">hypA</name>
    <name evidence="6" type="ORF">H8E80_07220</name>
</gene>
<dbReference type="EMBL" id="JACNLL010000065">
    <property type="protein sequence ID" value="MBC8199819.1"/>
    <property type="molecule type" value="Genomic_DNA"/>
</dbReference>
<feature type="binding site" evidence="5">
    <location>
        <position position="2"/>
    </location>
    <ligand>
        <name>Ni(2+)</name>
        <dbReference type="ChEBI" id="CHEBI:49786"/>
    </ligand>
</feature>
<feature type="binding site" evidence="5">
    <location>
        <position position="74"/>
    </location>
    <ligand>
        <name>Zn(2+)</name>
        <dbReference type="ChEBI" id="CHEBI:29105"/>
    </ligand>
</feature>
<name>A0A8J6N5L6_9BACT</name>
<dbReference type="PANTHER" id="PTHR34535:SF3">
    <property type="entry name" value="HYDROGENASE MATURATION FACTOR HYPA"/>
    <property type="match status" value="1"/>
</dbReference>
<dbReference type="HAMAP" id="MF_00213">
    <property type="entry name" value="HypA_HybF"/>
    <property type="match status" value="1"/>
</dbReference>
<proteinExistence type="inferred from homology"/>
<comment type="function">
    <text evidence="5">Involved in the maturation of [NiFe] hydrogenases. Required for nickel insertion into the metal center of the hydrogenase.</text>
</comment>
<dbReference type="AlphaFoldDB" id="A0A8J6N5L6"/>